<gene>
    <name evidence="2" type="ORF">M231_04612</name>
</gene>
<feature type="compositionally biased region" description="Basic and acidic residues" evidence="1">
    <location>
        <begin position="98"/>
        <end position="115"/>
    </location>
</feature>
<dbReference type="VEuPathDB" id="FungiDB:TREMEDRAFT_64662"/>
<dbReference type="EMBL" id="SDIL01000053">
    <property type="protein sequence ID" value="RXK38151.1"/>
    <property type="molecule type" value="Genomic_DNA"/>
</dbReference>
<sequence>MWSASRSKLSDSEVSTTLTAPLSVTAPPKSATGSSDPFWEEISARNYFLRCRLKDHFPQEVTQTDSPKTETDSLCPEISGSHVPPSPLGCSQYQQAPKADEAQHGHPIWAKEVKSLRLPPPMSAQPRSCAPHKTSTSGRSSFSSLPPRTPSDHPSTRQSPQFSADGKTLVSTNVWEDLEDSEDPESETINPEFVGRLKLHWKMVAASGASQLA</sequence>
<proteinExistence type="predicted"/>
<dbReference type="Proteomes" id="UP000289152">
    <property type="component" value="Unassembled WGS sequence"/>
</dbReference>
<evidence type="ECO:0000313" key="3">
    <source>
        <dbReference type="Proteomes" id="UP000289152"/>
    </source>
</evidence>
<keyword evidence="3" id="KW-1185">Reference proteome</keyword>
<comment type="caution">
    <text evidence="2">The sequence shown here is derived from an EMBL/GenBank/DDBJ whole genome shotgun (WGS) entry which is preliminary data.</text>
</comment>
<feature type="compositionally biased region" description="Acidic residues" evidence="1">
    <location>
        <begin position="176"/>
        <end position="186"/>
    </location>
</feature>
<evidence type="ECO:0000256" key="1">
    <source>
        <dbReference type="SAM" id="MobiDB-lite"/>
    </source>
</evidence>
<feature type="compositionally biased region" description="Low complexity" evidence="1">
    <location>
        <begin position="135"/>
        <end position="144"/>
    </location>
</feature>
<accession>A0A4Q1BK61</accession>
<name>A0A4Q1BK61_TREME</name>
<feature type="region of interest" description="Disordered" evidence="1">
    <location>
        <begin position="58"/>
        <end position="189"/>
    </location>
</feature>
<evidence type="ECO:0000313" key="2">
    <source>
        <dbReference type="EMBL" id="RXK38151.1"/>
    </source>
</evidence>
<reference evidence="2 3" key="1">
    <citation type="submission" date="2016-06" db="EMBL/GenBank/DDBJ databases">
        <title>Evolution of pathogenesis and genome organization in the Tremellales.</title>
        <authorList>
            <person name="Cuomo C."/>
            <person name="Litvintseva A."/>
            <person name="Heitman J."/>
            <person name="Chen Y."/>
            <person name="Sun S."/>
            <person name="Springer D."/>
            <person name="Dromer F."/>
            <person name="Young S."/>
            <person name="Zeng Q."/>
            <person name="Chapman S."/>
            <person name="Gujja S."/>
            <person name="Saif S."/>
            <person name="Birren B."/>
        </authorList>
    </citation>
    <scope>NUCLEOTIDE SEQUENCE [LARGE SCALE GENOMIC DNA]</scope>
    <source>
        <strain evidence="2 3">ATCC 28783</strain>
    </source>
</reference>
<dbReference type="InParanoid" id="A0A4Q1BK61"/>
<organism evidence="2 3">
    <name type="scientific">Tremella mesenterica</name>
    <name type="common">Jelly fungus</name>
    <dbReference type="NCBI Taxonomy" id="5217"/>
    <lineage>
        <taxon>Eukaryota</taxon>
        <taxon>Fungi</taxon>
        <taxon>Dikarya</taxon>
        <taxon>Basidiomycota</taxon>
        <taxon>Agaricomycotina</taxon>
        <taxon>Tremellomycetes</taxon>
        <taxon>Tremellales</taxon>
        <taxon>Tremellaceae</taxon>
        <taxon>Tremella</taxon>
    </lineage>
</organism>
<feature type="compositionally biased region" description="Polar residues" evidence="1">
    <location>
        <begin position="1"/>
        <end position="22"/>
    </location>
</feature>
<protein>
    <submittedName>
        <fullName evidence="2">Uncharacterized protein</fullName>
    </submittedName>
</protein>
<dbReference type="AlphaFoldDB" id="A0A4Q1BK61"/>
<feature type="region of interest" description="Disordered" evidence="1">
    <location>
        <begin position="1"/>
        <end position="37"/>
    </location>
</feature>